<protein>
    <submittedName>
        <fullName evidence="1">Universal stress protein</fullName>
    </submittedName>
</protein>
<keyword evidence="2" id="KW-1185">Reference proteome</keyword>
<sequence>MYKRILVPIDGSEHSLRALEVAKEIGEKFESEIYIYSVVQEISAIDPITTSYMITNRVPQGAVDVTKKILEDAKTKIENYKNEVHTDYEIGRPPELILRYADNKNVDLIVMSNRGLGAFSRTFLGSVSNKVLNSTDKSVLLVK</sequence>
<evidence type="ECO:0000313" key="2">
    <source>
        <dbReference type="Proteomes" id="UP000595814"/>
    </source>
</evidence>
<reference evidence="1 2" key="1">
    <citation type="journal article" date="2022" name="Int. J. Syst. Evol. Microbiol.">
        <title>Miniphocaeibacter halophilus sp. nov., an ammonium-tolerant acetate-producing bacterium isolated from a biogas system.</title>
        <authorList>
            <person name="Schnurer A."/>
            <person name="Singh A."/>
            <person name="Bi S."/>
            <person name="Qiao W."/>
            <person name="Westerholm M."/>
        </authorList>
    </citation>
    <scope>NUCLEOTIDE SEQUENCE [LARGE SCALE GENOMIC DNA]</scope>
    <source>
        <strain evidence="1 2">AMB_01</strain>
    </source>
</reference>
<name>A0AC61MP47_9FIRM</name>
<proteinExistence type="predicted"/>
<evidence type="ECO:0000313" key="1">
    <source>
        <dbReference type="EMBL" id="QQK07282.1"/>
    </source>
</evidence>
<dbReference type="EMBL" id="CP066744">
    <property type="protein sequence ID" value="QQK07282.1"/>
    <property type="molecule type" value="Genomic_DNA"/>
</dbReference>
<gene>
    <name evidence="1" type="ORF">JFY71_08125</name>
</gene>
<accession>A0AC61MP47</accession>
<dbReference type="Proteomes" id="UP000595814">
    <property type="component" value="Chromosome"/>
</dbReference>
<organism evidence="1 2">
    <name type="scientific">Miniphocaeibacter halophilus</name>
    <dbReference type="NCBI Taxonomy" id="2931922"/>
    <lineage>
        <taxon>Bacteria</taxon>
        <taxon>Bacillati</taxon>
        <taxon>Bacillota</taxon>
        <taxon>Tissierellia</taxon>
        <taxon>Tissierellales</taxon>
        <taxon>Peptoniphilaceae</taxon>
        <taxon>Miniphocaeibacter</taxon>
    </lineage>
</organism>